<dbReference type="InterPro" id="IPR014780">
    <property type="entry name" value="tRNA_psdUridine_synth_TruB"/>
</dbReference>
<keyword evidence="4 5" id="KW-0413">Isomerase</keyword>
<dbReference type="Gene3D" id="2.30.130.10">
    <property type="entry name" value="PUA domain"/>
    <property type="match status" value="1"/>
</dbReference>
<dbReference type="SUPFAM" id="SSF55120">
    <property type="entry name" value="Pseudouridine synthase"/>
    <property type="match status" value="1"/>
</dbReference>
<evidence type="ECO:0000259" key="7">
    <source>
        <dbReference type="Pfam" id="PF16198"/>
    </source>
</evidence>
<evidence type="ECO:0000313" key="9">
    <source>
        <dbReference type="Proteomes" id="UP000322976"/>
    </source>
</evidence>
<comment type="catalytic activity">
    <reaction evidence="1 5">
        <text>uridine(55) in tRNA = pseudouridine(55) in tRNA</text>
        <dbReference type="Rhea" id="RHEA:42532"/>
        <dbReference type="Rhea" id="RHEA-COMP:10101"/>
        <dbReference type="Rhea" id="RHEA-COMP:10102"/>
        <dbReference type="ChEBI" id="CHEBI:65314"/>
        <dbReference type="ChEBI" id="CHEBI:65315"/>
        <dbReference type="EC" id="5.4.99.25"/>
    </reaction>
</comment>
<evidence type="ECO:0000256" key="3">
    <source>
        <dbReference type="ARBA" id="ARBA00022694"/>
    </source>
</evidence>
<dbReference type="InterPro" id="IPR020103">
    <property type="entry name" value="PsdUridine_synth_cat_dom_sf"/>
</dbReference>
<dbReference type="GO" id="GO:1990481">
    <property type="term" value="P:mRNA pseudouridine synthesis"/>
    <property type="evidence" value="ECO:0007669"/>
    <property type="project" value="TreeGrafter"/>
</dbReference>
<accession>A0A5D8QGF7</accession>
<dbReference type="EC" id="5.4.99.25" evidence="5"/>
<dbReference type="Pfam" id="PF01509">
    <property type="entry name" value="TruB_N"/>
    <property type="match status" value="1"/>
</dbReference>
<dbReference type="AlphaFoldDB" id="A0A5D8QGF7"/>
<organism evidence="8 9">
    <name type="scientific">Calorimonas adulescens</name>
    <dbReference type="NCBI Taxonomy" id="2606906"/>
    <lineage>
        <taxon>Bacteria</taxon>
        <taxon>Bacillati</taxon>
        <taxon>Bacillota</taxon>
        <taxon>Clostridia</taxon>
        <taxon>Thermoanaerobacterales</taxon>
        <taxon>Thermoanaerobacteraceae</taxon>
        <taxon>Calorimonas</taxon>
    </lineage>
</organism>
<evidence type="ECO:0000256" key="4">
    <source>
        <dbReference type="ARBA" id="ARBA00023235"/>
    </source>
</evidence>
<comment type="caution">
    <text evidence="8">The sequence shown here is derived from an EMBL/GenBank/DDBJ whole genome shotgun (WGS) entry which is preliminary data.</text>
</comment>
<dbReference type="GO" id="GO:0160148">
    <property type="term" value="F:tRNA pseudouridine(55) synthase activity"/>
    <property type="evidence" value="ECO:0007669"/>
    <property type="project" value="UniProtKB-EC"/>
</dbReference>
<dbReference type="GO" id="GO:0003723">
    <property type="term" value="F:RNA binding"/>
    <property type="evidence" value="ECO:0007669"/>
    <property type="project" value="InterPro"/>
</dbReference>
<evidence type="ECO:0000256" key="2">
    <source>
        <dbReference type="ARBA" id="ARBA00005642"/>
    </source>
</evidence>
<comment type="similarity">
    <text evidence="2 5">Belongs to the pseudouridine synthase TruB family. Type 1 subfamily.</text>
</comment>
<dbReference type="NCBIfam" id="TIGR00431">
    <property type="entry name" value="TruB"/>
    <property type="match status" value="1"/>
</dbReference>
<sequence length="304" mass="33930">MNVGGVYGLNGILNVYKPEGVSSNYVVQKIKKMFKLAKVGHGGTLDPFASGILPIFVNKATRLNNYIHSFDKEYVACIELGTATDTADYTGKVVKRMSVPDISEEKIKESLKNFVGQIEQVPPAYSAKKLNGIRAYDLARKGVHFSLVPIKVIIYSCDLLYYEGDKIYIRVKCGSGTYIRTLCEDIACSLGTVGYVSYLERIRYGPLEKSNAIAFDDLFSKIEINISDQLLPLDFLLHNFPWVVIKGSALKTVLNGGMLSEDQIEFFSIPINVESFVRVYSIDRKFIGIGKFNGNKLKISLFLQ</sequence>
<reference evidence="8 9" key="1">
    <citation type="submission" date="2019-08" db="EMBL/GenBank/DDBJ databases">
        <title>Calorimonas adulescens gen. nov., sp. nov., an anaerobic thermophilic bacterium from Sakhalin hot spring.</title>
        <authorList>
            <person name="Khomyakova M.A."/>
            <person name="Merkel A.Y."/>
            <person name="Novikov A."/>
            <person name="Bonch-Osmolovskaya E.A."/>
            <person name="Slobodkin A.I."/>
        </authorList>
    </citation>
    <scope>NUCLEOTIDE SEQUENCE [LARGE SCALE GENOMIC DNA]</scope>
    <source>
        <strain evidence="8 9">A05MB</strain>
    </source>
</reference>
<dbReference type="Proteomes" id="UP000322976">
    <property type="component" value="Unassembled WGS sequence"/>
</dbReference>
<dbReference type="InterPro" id="IPR036974">
    <property type="entry name" value="PUA_sf"/>
</dbReference>
<dbReference type="GO" id="GO:0031119">
    <property type="term" value="P:tRNA pseudouridine synthesis"/>
    <property type="evidence" value="ECO:0007669"/>
    <property type="project" value="UniProtKB-UniRule"/>
</dbReference>
<comment type="function">
    <text evidence="5">Responsible for synthesis of pseudouridine from uracil-55 in the psi GC loop of transfer RNAs.</text>
</comment>
<dbReference type="PANTHER" id="PTHR13767:SF2">
    <property type="entry name" value="PSEUDOURIDYLATE SYNTHASE TRUB1"/>
    <property type="match status" value="1"/>
</dbReference>
<dbReference type="InterPro" id="IPR002501">
    <property type="entry name" value="PsdUridine_synth_N"/>
</dbReference>
<dbReference type="EMBL" id="VTPS01000001">
    <property type="protein sequence ID" value="TZE83309.1"/>
    <property type="molecule type" value="Genomic_DNA"/>
</dbReference>
<evidence type="ECO:0000259" key="6">
    <source>
        <dbReference type="Pfam" id="PF01509"/>
    </source>
</evidence>
<dbReference type="Pfam" id="PF16198">
    <property type="entry name" value="TruB_C_2"/>
    <property type="match status" value="1"/>
</dbReference>
<dbReference type="Gene3D" id="3.30.2350.10">
    <property type="entry name" value="Pseudouridine synthase"/>
    <property type="match status" value="1"/>
</dbReference>
<dbReference type="InterPro" id="IPR032819">
    <property type="entry name" value="TruB_C"/>
</dbReference>
<protein>
    <recommendedName>
        <fullName evidence="5">tRNA pseudouridine synthase B</fullName>
        <ecNumber evidence="5">5.4.99.25</ecNumber>
    </recommendedName>
    <alternativeName>
        <fullName evidence="5">tRNA pseudouridine(55) synthase</fullName>
        <shortName evidence="5">Psi55 synthase</shortName>
    </alternativeName>
    <alternativeName>
        <fullName evidence="5">tRNA pseudouridylate synthase</fullName>
    </alternativeName>
    <alternativeName>
        <fullName evidence="5">tRNA-uridine isomerase</fullName>
    </alternativeName>
</protein>
<dbReference type="HAMAP" id="MF_01080">
    <property type="entry name" value="TruB_bact"/>
    <property type="match status" value="1"/>
</dbReference>
<name>A0A5D8QGF7_9THEO</name>
<dbReference type="PANTHER" id="PTHR13767">
    <property type="entry name" value="TRNA-PSEUDOURIDINE SYNTHASE"/>
    <property type="match status" value="1"/>
</dbReference>
<evidence type="ECO:0000256" key="1">
    <source>
        <dbReference type="ARBA" id="ARBA00000385"/>
    </source>
</evidence>
<keyword evidence="9" id="KW-1185">Reference proteome</keyword>
<keyword evidence="3 5" id="KW-0819">tRNA processing</keyword>
<gene>
    <name evidence="5 8" type="primary">truB</name>
    <name evidence="8" type="ORF">FWJ32_00015</name>
</gene>
<evidence type="ECO:0000313" key="8">
    <source>
        <dbReference type="EMBL" id="TZE83309.1"/>
    </source>
</evidence>
<dbReference type="CDD" id="cd02573">
    <property type="entry name" value="PseudoU_synth_EcTruB"/>
    <property type="match status" value="1"/>
</dbReference>
<feature type="domain" description="Pseudouridine synthase II N-terminal" evidence="6">
    <location>
        <begin position="31"/>
        <end position="179"/>
    </location>
</feature>
<feature type="domain" description="tRNA pseudouridylate synthase B C-terminal" evidence="7">
    <location>
        <begin position="180"/>
        <end position="237"/>
    </location>
</feature>
<feature type="active site" description="Nucleophile" evidence="5">
    <location>
        <position position="46"/>
    </location>
</feature>
<proteinExistence type="inferred from homology"/>
<evidence type="ECO:0000256" key="5">
    <source>
        <dbReference type="HAMAP-Rule" id="MF_01080"/>
    </source>
</evidence>